<gene>
    <name evidence="2" type="ORF">Q6A51_12580</name>
</gene>
<sequence length="237" mass="27093">MNINSPSPALQNWQPPAIEPASRAVSTDKISSTPPAAIKRGHDANEAFYRSKESPWLPKTSKGEILEPYKDLSDKTTEDMRKNYIDKELKTFNTSIHAMFDNFHDFKQQLSFLNTALSKKHFGFTLGLDQQIKVTDPDGVLTPAELSYLTESLNDRSGLKKNLFTHAKSVMTLTDHYTEKFGNEHRLNLEAYSKVIDYGQIFSRNTIGNFMNTIIYQIERFAPKREDNEKLLVDIQV</sequence>
<name>A0ABT9CQ65_9PSED</name>
<feature type="compositionally biased region" description="Polar residues" evidence="1">
    <location>
        <begin position="24"/>
        <end position="34"/>
    </location>
</feature>
<dbReference type="EMBL" id="JAUQOO010000008">
    <property type="protein sequence ID" value="MDO7927623.1"/>
    <property type="molecule type" value="Genomic_DNA"/>
</dbReference>
<dbReference type="Proteomes" id="UP001223016">
    <property type="component" value="Unassembled WGS sequence"/>
</dbReference>
<comment type="caution">
    <text evidence="2">The sequence shown here is derived from an EMBL/GenBank/DDBJ whole genome shotgun (WGS) entry which is preliminary data.</text>
</comment>
<dbReference type="RefSeq" id="WP_304574924.1">
    <property type="nucleotide sequence ID" value="NZ_JAUQOO010000008.1"/>
</dbReference>
<proteinExistence type="predicted"/>
<organism evidence="2 3">
    <name type="scientific">Pseudomonas serbiensis</name>
    <dbReference type="NCBI Taxonomy" id="3064350"/>
    <lineage>
        <taxon>Bacteria</taxon>
        <taxon>Pseudomonadati</taxon>
        <taxon>Pseudomonadota</taxon>
        <taxon>Gammaproteobacteria</taxon>
        <taxon>Pseudomonadales</taxon>
        <taxon>Pseudomonadaceae</taxon>
        <taxon>Pseudomonas</taxon>
    </lineage>
</organism>
<accession>A0ABT9CQ65</accession>
<feature type="compositionally biased region" description="Polar residues" evidence="1">
    <location>
        <begin position="1"/>
        <end position="14"/>
    </location>
</feature>
<protein>
    <submittedName>
        <fullName evidence="2">Uncharacterized protein</fullName>
    </submittedName>
</protein>
<evidence type="ECO:0000256" key="1">
    <source>
        <dbReference type="SAM" id="MobiDB-lite"/>
    </source>
</evidence>
<keyword evidence="3" id="KW-1185">Reference proteome</keyword>
<feature type="region of interest" description="Disordered" evidence="1">
    <location>
        <begin position="1"/>
        <end position="43"/>
    </location>
</feature>
<reference evidence="2 3" key="1">
    <citation type="submission" date="2023-07" db="EMBL/GenBank/DDBJ databases">
        <title>Identification of four novel Pseudomonas species associated with bacterial leaf spot of cucurbits.</title>
        <authorList>
            <person name="Fullem K.R."/>
        </authorList>
    </citation>
    <scope>NUCLEOTIDE SEQUENCE [LARGE SCALE GENOMIC DNA]</scope>
    <source>
        <strain evidence="2 3">KFB 138</strain>
    </source>
</reference>
<evidence type="ECO:0000313" key="2">
    <source>
        <dbReference type="EMBL" id="MDO7927623.1"/>
    </source>
</evidence>
<evidence type="ECO:0000313" key="3">
    <source>
        <dbReference type="Proteomes" id="UP001223016"/>
    </source>
</evidence>